<evidence type="ECO:0000313" key="3">
    <source>
        <dbReference type="EMBL" id="MCL9682987.1"/>
    </source>
</evidence>
<keyword evidence="2" id="KW-0812">Transmembrane</keyword>
<dbReference type="AlphaFoldDB" id="A0A9X2IB06"/>
<keyword evidence="2" id="KW-0472">Membrane</keyword>
<evidence type="ECO:0000256" key="2">
    <source>
        <dbReference type="SAM" id="Phobius"/>
    </source>
</evidence>
<organism evidence="3 4">
    <name type="scientific">Legionella maioricensis</name>
    <dbReference type="NCBI Taxonomy" id="2896528"/>
    <lineage>
        <taxon>Bacteria</taxon>
        <taxon>Pseudomonadati</taxon>
        <taxon>Pseudomonadota</taxon>
        <taxon>Gammaproteobacteria</taxon>
        <taxon>Legionellales</taxon>
        <taxon>Legionellaceae</taxon>
        <taxon>Legionella</taxon>
    </lineage>
</organism>
<keyword evidence="4" id="KW-1185">Reference proteome</keyword>
<evidence type="ECO:0000313" key="4">
    <source>
        <dbReference type="Proteomes" id="UP001139721"/>
    </source>
</evidence>
<dbReference type="EMBL" id="JAJKBJ010000002">
    <property type="protein sequence ID" value="MCL9682987.1"/>
    <property type="molecule type" value="Genomic_DNA"/>
</dbReference>
<comment type="caution">
    <text evidence="3">The sequence shown here is derived from an EMBL/GenBank/DDBJ whole genome shotgun (WGS) entry which is preliminary data.</text>
</comment>
<reference evidence="3" key="1">
    <citation type="submission" date="2021-11" db="EMBL/GenBank/DDBJ databases">
        <title>Legionella maioricencis sp. nov., a new species isolated from hot water samples in Mallorca.</title>
        <authorList>
            <person name="Crespi S."/>
            <person name="Drasar V."/>
            <person name="Salva-Serra F."/>
            <person name="Jaen-Luchoro D."/>
            <person name="Pineiro-Iglesias B."/>
            <person name="Aliaga F."/>
            <person name="Fernandez-Juarez V."/>
            <person name="Coll G."/>
            <person name="Moore E.R.B."/>
            <person name="Bennasar-Figueras A."/>
        </authorList>
    </citation>
    <scope>NUCLEOTIDE SEQUENCE</scope>
    <source>
        <strain evidence="3">HCPI-6</strain>
    </source>
</reference>
<accession>A0A9X2IB06</accession>
<keyword evidence="2" id="KW-1133">Transmembrane helix</keyword>
<feature type="region of interest" description="Disordered" evidence="1">
    <location>
        <begin position="141"/>
        <end position="182"/>
    </location>
</feature>
<feature type="transmembrane region" description="Helical" evidence="2">
    <location>
        <begin position="66"/>
        <end position="89"/>
    </location>
</feature>
<protein>
    <submittedName>
        <fullName evidence="3">Uncharacterized protein</fullName>
    </submittedName>
</protein>
<dbReference type="RefSeq" id="WP_250420323.1">
    <property type="nucleotide sequence ID" value="NZ_JAJKBJ010000002.1"/>
</dbReference>
<name>A0A9X2IB06_9GAMM</name>
<proteinExistence type="predicted"/>
<sequence>MWRWIKEWYKRNRVPFAIFLGASMGIGLLIAAVCLFSPAALAAFATLTLGGVTPLSFLTAIHLPLALLALAAITSGVAFGAITIGVLVMKQFTTIGRHLWALHGGEKQPQTNPLTSGTYHYLQAHLHGTDSYMEEYDEEYNEINSSNSSDEEEQEGSICSSDFIDPDNPVESIPYSFSPSLR</sequence>
<gene>
    <name evidence="3" type="ORF">LOX96_02670</name>
</gene>
<evidence type="ECO:0000256" key="1">
    <source>
        <dbReference type="SAM" id="MobiDB-lite"/>
    </source>
</evidence>
<dbReference type="Proteomes" id="UP001139721">
    <property type="component" value="Unassembled WGS sequence"/>
</dbReference>